<reference evidence="1" key="1">
    <citation type="submission" date="2020-10" db="EMBL/GenBank/DDBJ databases">
        <authorList>
            <person name="Castelo-Branco R."/>
            <person name="Eusebio N."/>
            <person name="Adriana R."/>
            <person name="Vieira A."/>
            <person name="Brugerolle De Fraissinette N."/>
            <person name="Rezende De Castro R."/>
            <person name="Schneider M.P."/>
            <person name="Vasconcelos V."/>
            <person name="Leao P.N."/>
        </authorList>
    </citation>
    <scope>NUCLEOTIDE SEQUENCE</scope>
    <source>
        <strain evidence="1">LEGE 11479</strain>
    </source>
</reference>
<dbReference type="RefSeq" id="WP_193992964.1">
    <property type="nucleotide sequence ID" value="NZ_JADEXP010000070.1"/>
</dbReference>
<organism evidence="1 2">
    <name type="scientific">Leptolyngbya cf. ectocarpi LEGE 11479</name>
    <dbReference type="NCBI Taxonomy" id="1828722"/>
    <lineage>
        <taxon>Bacteria</taxon>
        <taxon>Bacillati</taxon>
        <taxon>Cyanobacteriota</taxon>
        <taxon>Cyanophyceae</taxon>
        <taxon>Leptolyngbyales</taxon>
        <taxon>Leptolyngbyaceae</taxon>
        <taxon>Leptolyngbya group</taxon>
        <taxon>Leptolyngbya</taxon>
    </lineage>
</organism>
<evidence type="ECO:0000313" key="2">
    <source>
        <dbReference type="Proteomes" id="UP000615026"/>
    </source>
</evidence>
<dbReference type="AlphaFoldDB" id="A0A928ZTS4"/>
<gene>
    <name evidence="1" type="ORF">IQ260_10010</name>
</gene>
<name>A0A928ZTS4_LEPEC</name>
<dbReference type="EMBL" id="JADEXP010000070">
    <property type="protein sequence ID" value="MBE9066989.1"/>
    <property type="molecule type" value="Genomic_DNA"/>
</dbReference>
<sequence>MNLSKTALSLGIASVMLGTTLVDDASAQRRRRTTQLEADQTSNVSDFALKLLDTGVFTLLCYSDAACAFDETPETGLLLAPSEGSLTDVSFGSNVLEFTLFFDDATLVNPNDSADTAIVDFSFAYEFDFNRSDFDAPDGNSNFNPTFLEIDDIESSSSEQKVQKILDFIAIGDPDSDTFDNFTEGLGGSSSVPGAFGSNGNIFLATADGTSIKDDTDLQDFMARVHDAYAPGEDNDNYAPEPLNEFDEIRAQGEDLVDVPEPGTMAGLLALTAIGSGTLLSRKKQST</sequence>
<protein>
    <submittedName>
        <fullName evidence="1">PEP-CTERM sorting domain-containing protein</fullName>
    </submittedName>
</protein>
<dbReference type="Proteomes" id="UP000615026">
    <property type="component" value="Unassembled WGS sequence"/>
</dbReference>
<keyword evidence="2" id="KW-1185">Reference proteome</keyword>
<dbReference type="NCBIfam" id="TIGR02595">
    <property type="entry name" value="PEP_CTERM"/>
    <property type="match status" value="1"/>
</dbReference>
<evidence type="ECO:0000313" key="1">
    <source>
        <dbReference type="EMBL" id="MBE9066989.1"/>
    </source>
</evidence>
<proteinExistence type="predicted"/>
<dbReference type="InterPro" id="IPR013424">
    <property type="entry name" value="Ice-binding_C"/>
</dbReference>
<comment type="caution">
    <text evidence="1">The sequence shown here is derived from an EMBL/GenBank/DDBJ whole genome shotgun (WGS) entry which is preliminary data.</text>
</comment>
<accession>A0A928ZTS4</accession>